<dbReference type="InterPro" id="IPR039537">
    <property type="entry name" value="Retrotran_Ty1/copia-like"/>
</dbReference>
<comment type="caution">
    <text evidence="5">The sequence shown here is derived from an EMBL/GenBank/DDBJ whole genome shotgun (WGS) entry which is preliminary data.</text>
</comment>
<dbReference type="EMBL" id="QJKJ01014650">
    <property type="protein sequence ID" value="RDX63904.1"/>
    <property type="molecule type" value="Genomic_DNA"/>
</dbReference>
<keyword evidence="2" id="KW-0732">Signal</keyword>
<reference evidence="5" key="1">
    <citation type="submission" date="2018-05" db="EMBL/GenBank/DDBJ databases">
        <title>Draft genome of Mucuna pruriens seed.</title>
        <authorList>
            <person name="Nnadi N.E."/>
            <person name="Vos R."/>
            <person name="Hasami M.H."/>
            <person name="Devisetty U.K."/>
            <person name="Aguiy J.C."/>
        </authorList>
    </citation>
    <scope>NUCLEOTIDE SEQUENCE [LARGE SCALE GENOMIC DNA]</scope>
    <source>
        <strain evidence="5">JCA_2017</strain>
    </source>
</reference>
<feature type="chain" id="PRO_5016843702" description="GAG-pre-integrase domain-containing protein" evidence="2">
    <location>
        <begin position="21"/>
        <end position="483"/>
    </location>
</feature>
<dbReference type="InterPro" id="IPR057670">
    <property type="entry name" value="SH3_retrovirus"/>
</dbReference>
<evidence type="ECO:0000259" key="3">
    <source>
        <dbReference type="Pfam" id="PF22936"/>
    </source>
</evidence>
<dbReference type="Proteomes" id="UP000257109">
    <property type="component" value="Unassembled WGS sequence"/>
</dbReference>
<dbReference type="PANTHER" id="PTHR42648:SF26">
    <property type="entry name" value="INTEGRASE CATALYTIC DOMAIN-CONTAINING PROTEIN"/>
    <property type="match status" value="1"/>
</dbReference>
<feature type="signal peptide" evidence="2">
    <location>
        <begin position="1"/>
        <end position="20"/>
    </location>
</feature>
<dbReference type="GO" id="GO:0006508">
    <property type="term" value="P:proteolysis"/>
    <property type="evidence" value="ECO:0007669"/>
    <property type="project" value="UniProtKB-KW"/>
</dbReference>
<dbReference type="OrthoDB" id="1706811at2759"/>
<keyword evidence="1" id="KW-0378">Hydrolase</keyword>
<feature type="non-terminal residue" evidence="5">
    <location>
        <position position="1"/>
    </location>
</feature>
<gene>
    <name evidence="5" type="ORF">CR513_57607</name>
</gene>
<evidence type="ECO:0000259" key="4">
    <source>
        <dbReference type="Pfam" id="PF25597"/>
    </source>
</evidence>
<feature type="domain" description="Retroviral polymerase SH3-like" evidence="4">
    <location>
        <begin position="446"/>
        <end position="479"/>
    </location>
</feature>
<dbReference type="Pfam" id="PF25597">
    <property type="entry name" value="SH3_retrovirus"/>
    <property type="match status" value="2"/>
</dbReference>
<dbReference type="Pfam" id="PF22936">
    <property type="entry name" value="Pol_BBD"/>
    <property type="match status" value="1"/>
</dbReference>
<protein>
    <recommendedName>
        <fullName evidence="7">GAG-pre-integrase domain-containing protein</fullName>
    </recommendedName>
</protein>
<accession>A0A371ED56</accession>
<dbReference type="GO" id="GO:0008233">
    <property type="term" value="F:peptidase activity"/>
    <property type="evidence" value="ECO:0007669"/>
    <property type="project" value="UniProtKB-KW"/>
</dbReference>
<dbReference type="InterPro" id="IPR054722">
    <property type="entry name" value="PolX-like_BBD"/>
</dbReference>
<sequence length="483" mass="54550">MLSFFPSSPLMLSLLSRVFGCVVFVHSHNPHHGKLDPKAIKCVFIDYTLHKKGFKCYYPPSRRFFVSIDGESYLEVESIIESLPFPTQDVQDGHNMKECLTKPLRKTVKECLTKPLRKTVTAFTTLVDSSIPSSFPNSAPIQQNTLTNVPTMTPEASSPWYFNSGAFNHMTNNVQLLTNIKKYFGNLKIHFADGNQLPITTIGDISSFLTNIFVSAGLMSNLVSVGQLVDNDCRDQHLGKIIKRGLKLDFFLLLCPNLSLPLISYNSPIRLGHPNSNVLHNMLKYSFLGNKHTPSLNFVHFDCISCKIGKSKILPFPTRHLNLFYLGLFSALKRRSVFCFQILVFLCSNLILFQNQIFFALIMEGNTHHIHSRNSCNSMALYLKDHAHQAHNKMESHVTSHFWCKALSTAIHLINRLLSPSLGNESPFTWLFGHPPDYSTLCIFNCVCYVHLPPQECTKLNAQSVQCVFLGYSPHQKGFIGFG</sequence>
<evidence type="ECO:0000313" key="5">
    <source>
        <dbReference type="EMBL" id="RDX63904.1"/>
    </source>
</evidence>
<evidence type="ECO:0000256" key="1">
    <source>
        <dbReference type="ARBA" id="ARBA00022670"/>
    </source>
</evidence>
<proteinExistence type="predicted"/>
<dbReference type="PANTHER" id="PTHR42648">
    <property type="entry name" value="TRANSPOSASE, PUTATIVE-RELATED"/>
    <property type="match status" value="1"/>
</dbReference>
<evidence type="ECO:0000256" key="2">
    <source>
        <dbReference type="SAM" id="SignalP"/>
    </source>
</evidence>
<keyword evidence="1" id="KW-0645">Protease</keyword>
<organism evidence="5 6">
    <name type="scientific">Mucuna pruriens</name>
    <name type="common">Velvet bean</name>
    <name type="synonym">Dolichos pruriens</name>
    <dbReference type="NCBI Taxonomy" id="157652"/>
    <lineage>
        <taxon>Eukaryota</taxon>
        <taxon>Viridiplantae</taxon>
        <taxon>Streptophyta</taxon>
        <taxon>Embryophyta</taxon>
        <taxon>Tracheophyta</taxon>
        <taxon>Spermatophyta</taxon>
        <taxon>Magnoliopsida</taxon>
        <taxon>eudicotyledons</taxon>
        <taxon>Gunneridae</taxon>
        <taxon>Pentapetalae</taxon>
        <taxon>rosids</taxon>
        <taxon>fabids</taxon>
        <taxon>Fabales</taxon>
        <taxon>Fabaceae</taxon>
        <taxon>Papilionoideae</taxon>
        <taxon>50 kb inversion clade</taxon>
        <taxon>NPAAA clade</taxon>
        <taxon>indigoferoid/millettioid clade</taxon>
        <taxon>Phaseoleae</taxon>
        <taxon>Mucuna</taxon>
    </lineage>
</organism>
<feature type="domain" description="Retrovirus-related Pol polyprotein from transposon TNT 1-94-like beta-barrel" evidence="3">
    <location>
        <begin position="160"/>
        <end position="232"/>
    </location>
</feature>
<keyword evidence="6" id="KW-1185">Reference proteome</keyword>
<feature type="domain" description="Retroviral polymerase SH3-like" evidence="4">
    <location>
        <begin position="21"/>
        <end position="69"/>
    </location>
</feature>
<evidence type="ECO:0008006" key="7">
    <source>
        <dbReference type="Google" id="ProtNLM"/>
    </source>
</evidence>
<name>A0A371ED56_MUCPR</name>
<evidence type="ECO:0000313" key="6">
    <source>
        <dbReference type="Proteomes" id="UP000257109"/>
    </source>
</evidence>
<dbReference type="AlphaFoldDB" id="A0A371ED56"/>